<reference evidence="13 14" key="1">
    <citation type="submission" date="2021-03" db="EMBL/GenBank/DDBJ databases">
        <title>Genomic Encyclopedia of Type Strains, Phase III (KMG-III): the genomes of soil and plant-associated and newly described type strains.</title>
        <authorList>
            <person name="Whitman W."/>
        </authorList>
    </citation>
    <scope>NUCLEOTIDE SEQUENCE [LARGE SCALE GENOMIC DNA]</scope>
    <source>
        <strain evidence="13 14">IMMIB AFH-6</strain>
    </source>
</reference>
<proteinExistence type="predicted"/>
<dbReference type="InterPro" id="IPR000700">
    <property type="entry name" value="PAS-assoc_C"/>
</dbReference>
<dbReference type="InterPro" id="IPR035965">
    <property type="entry name" value="PAS-like_dom_sf"/>
</dbReference>
<evidence type="ECO:0000313" key="14">
    <source>
        <dbReference type="Proteomes" id="UP000781958"/>
    </source>
</evidence>
<feature type="domain" description="PAC" evidence="12">
    <location>
        <begin position="511"/>
        <end position="563"/>
    </location>
</feature>
<dbReference type="PROSITE" id="PS50113">
    <property type="entry name" value="PAC"/>
    <property type="match status" value="1"/>
</dbReference>
<dbReference type="CDD" id="cd00082">
    <property type="entry name" value="HisKA"/>
    <property type="match status" value="1"/>
</dbReference>
<keyword evidence="4" id="KW-0808">Transferase</keyword>
<evidence type="ECO:0000313" key="13">
    <source>
        <dbReference type="EMBL" id="MBP2293776.1"/>
    </source>
</evidence>
<evidence type="ECO:0000256" key="7">
    <source>
        <dbReference type="PROSITE-ProRule" id="PRU00169"/>
    </source>
</evidence>
<dbReference type="Gene3D" id="3.30.450.20">
    <property type="entry name" value="PAS domain"/>
    <property type="match status" value="3"/>
</dbReference>
<protein>
    <recommendedName>
        <fullName evidence="2">histidine kinase</fullName>
        <ecNumber evidence="2">2.7.13.3</ecNumber>
    </recommendedName>
</protein>
<dbReference type="RefSeq" id="WP_209767698.1">
    <property type="nucleotide sequence ID" value="NZ_JAGINP010000012.1"/>
</dbReference>
<dbReference type="NCBIfam" id="TIGR00229">
    <property type="entry name" value="sensory_box"/>
    <property type="match status" value="1"/>
</dbReference>
<keyword evidence="8" id="KW-0472">Membrane</keyword>
<feature type="modified residue" description="4-aspartylphosphate" evidence="7">
    <location>
        <position position="870"/>
    </location>
</feature>
<dbReference type="InterPro" id="IPR050736">
    <property type="entry name" value="Sensor_HK_Regulatory"/>
</dbReference>
<organism evidence="13 14">
    <name type="scientific">Azospirillum rugosum</name>
    <dbReference type="NCBI Taxonomy" id="416170"/>
    <lineage>
        <taxon>Bacteria</taxon>
        <taxon>Pseudomonadati</taxon>
        <taxon>Pseudomonadota</taxon>
        <taxon>Alphaproteobacteria</taxon>
        <taxon>Rhodospirillales</taxon>
        <taxon>Azospirillaceae</taxon>
        <taxon>Azospirillum</taxon>
    </lineage>
</organism>
<dbReference type="SMART" id="SM00086">
    <property type="entry name" value="PAC"/>
    <property type="match status" value="1"/>
</dbReference>
<dbReference type="PROSITE" id="PS50110">
    <property type="entry name" value="RESPONSE_REGULATORY"/>
    <property type="match status" value="1"/>
</dbReference>
<dbReference type="Gene3D" id="3.40.50.2300">
    <property type="match status" value="1"/>
</dbReference>
<dbReference type="InterPro" id="IPR001789">
    <property type="entry name" value="Sig_transdc_resp-reg_receiver"/>
</dbReference>
<dbReference type="PROSITE" id="PS50112">
    <property type="entry name" value="PAS"/>
    <property type="match status" value="1"/>
</dbReference>
<dbReference type="Pfam" id="PF00072">
    <property type="entry name" value="Response_reg"/>
    <property type="match status" value="1"/>
</dbReference>
<evidence type="ECO:0000256" key="1">
    <source>
        <dbReference type="ARBA" id="ARBA00000085"/>
    </source>
</evidence>
<keyword evidence="5" id="KW-0418">Kinase</keyword>
<evidence type="ECO:0000259" key="11">
    <source>
        <dbReference type="PROSITE" id="PS50112"/>
    </source>
</evidence>
<dbReference type="Pfam" id="PF08448">
    <property type="entry name" value="PAS_4"/>
    <property type="match status" value="1"/>
</dbReference>
<dbReference type="InterPro" id="IPR003661">
    <property type="entry name" value="HisK_dim/P_dom"/>
</dbReference>
<dbReference type="SMART" id="SM00448">
    <property type="entry name" value="REC"/>
    <property type="match status" value="1"/>
</dbReference>
<sequence>MNSSDMASRPGWSLKHFLALFLVVVFPLLVFGILGIVQLRDAREAEVRQEASRLLDLVEAEQERIIEDVRHLLVALVETGAGRMPAPVCQDTMARIRARYPSYLTIHLSDEAGVVWCSTEPSALGKSVVDRPYRIEALETGEVATGAFMQARTTGRPAIPFALAYTGPDGARVGVVTVLLDVGWLEQYFAQKPLPQNAAVLFADRNGTIITRVPELPSLAGQPLPERFKPMLGGTSKGMEEAEGLDGVQRITAYSPIQAGVRDLYIHISLDKAVAMRSVNAATLRTSAIFLVLLLAAGLAALWGTRRFLRVRMQAEQSALKAARVLASTVDGVLELDRDWRITYLNDRAKSLLAQDFSLIGKRMWDVFPELKNDSVYAKAMEAMTRQVPTDSEFWGVRTQRWYWMRAFPTDDGLAVYLLDISRRRKAEEDLRRSKDHLSLALESAKAGTFDWDMTAGRGTWSEESCRILGLDPRESEATTETWMRIVHPDDLVPHGFAEWDRLVAERKRDARLEYRIVLPDGGIRWVTSIGRIRYDESGMPVQFSGLILDITDRKSLEEALRDAKAKADAANLSKSKFLAAASHDLRQPLQSALLFAGVLHRHVNDDKGRIPLASLERALDTLKNLLDSLLDVSRLDAGVIVPQLADFALGPLLDEINASYAPIAASKGLAFQVDQPTNGLAVHSDRLLLGRMLRNLVENAIRYTERGHVRVTCKPVRDGIAIRVRDSGIGIATEQLGKVFEEFHQVGNPERDRSQGLGLGLAIVQRLSRLLNHPVSVTSEPGRGSLFSVEVPGAVGEFVLPPPAVPEPMQPAEGSGRLAVLIDDDVIVLMGLRTTFREWGYDVIVAGSADQALERLRGTERPPDLIVADYRLRDRQVGTDAIARIRELVGHPVPGIILTGEIGVECERDAARLGVTIVHKPITPRLLHRAVQALLEAEAH</sequence>
<evidence type="ECO:0000256" key="5">
    <source>
        <dbReference type="ARBA" id="ARBA00022777"/>
    </source>
</evidence>
<dbReference type="Pfam" id="PF00512">
    <property type="entry name" value="HisKA"/>
    <property type="match status" value="1"/>
</dbReference>
<dbReference type="PANTHER" id="PTHR43711">
    <property type="entry name" value="TWO-COMPONENT HISTIDINE KINASE"/>
    <property type="match status" value="1"/>
</dbReference>
<dbReference type="Gene3D" id="1.10.287.130">
    <property type="match status" value="1"/>
</dbReference>
<dbReference type="InterPro" id="IPR036890">
    <property type="entry name" value="HATPase_C_sf"/>
</dbReference>
<dbReference type="SMART" id="SM00387">
    <property type="entry name" value="HATPase_c"/>
    <property type="match status" value="1"/>
</dbReference>
<dbReference type="CDD" id="cd12915">
    <property type="entry name" value="PDC2_DGC_like"/>
    <property type="match status" value="1"/>
</dbReference>
<dbReference type="InterPro" id="IPR013655">
    <property type="entry name" value="PAS_fold_3"/>
</dbReference>
<dbReference type="InterPro" id="IPR005467">
    <property type="entry name" value="His_kinase_dom"/>
</dbReference>
<dbReference type="CDD" id="cd00156">
    <property type="entry name" value="REC"/>
    <property type="match status" value="1"/>
</dbReference>
<dbReference type="CDD" id="cd12914">
    <property type="entry name" value="PDC1_DGC_like"/>
    <property type="match status" value="1"/>
</dbReference>
<keyword evidence="3 7" id="KW-0597">Phosphoprotein</keyword>
<evidence type="ECO:0000256" key="8">
    <source>
        <dbReference type="SAM" id="Phobius"/>
    </source>
</evidence>
<dbReference type="SUPFAM" id="SSF55785">
    <property type="entry name" value="PYP-like sensor domain (PAS domain)"/>
    <property type="match status" value="2"/>
</dbReference>
<dbReference type="SMART" id="SM00388">
    <property type="entry name" value="HisKA"/>
    <property type="match status" value="1"/>
</dbReference>
<evidence type="ECO:0000259" key="10">
    <source>
        <dbReference type="PROSITE" id="PS50110"/>
    </source>
</evidence>
<dbReference type="SUPFAM" id="SSF47384">
    <property type="entry name" value="Homodimeric domain of signal transducing histidine kinase"/>
    <property type="match status" value="1"/>
</dbReference>
<dbReference type="CDD" id="cd00130">
    <property type="entry name" value="PAS"/>
    <property type="match status" value="2"/>
</dbReference>
<evidence type="ECO:0000259" key="9">
    <source>
        <dbReference type="PROSITE" id="PS50109"/>
    </source>
</evidence>
<keyword evidence="14" id="KW-1185">Reference proteome</keyword>
<feature type="transmembrane region" description="Helical" evidence="8">
    <location>
        <begin position="282"/>
        <end position="304"/>
    </location>
</feature>
<name>A0ABS4SMH9_9PROT</name>
<dbReference type="EC" id="2.7.13.3" evidence="2"/>
<dbReference type="SMART" id="SM00091">
    <property type="entry name" value="PAS"/>
    <property type="match status" value="2"/>
</dbReference>
<dbReference type="InterPro" id="IPR001610">
    <property type="entry name" value="PAC"/>
</dbReference>
<feature type="domain" description="Response regulatory" evidence="10">
    <location>
        <begin position="819"/>
        <end position="936"/>
    </location>
</feature>
<dbReference type="EMBL" id="JAGINP010000012">
    <property type="protein sequence ID" value="MBP2293776.1"/>
    <property type="molecule type" value="Genomic_DNA"/>
</dbReference>
<comment type="caution">
    <text evidence="13">The sequence shown here is derived from an EMBL/GenBank/DDBJ whole genome shotgun (WGS) entry which is preliminary data.</text>
</comment>
<gene>
    <name evidence="13" type="ORF">J2851_003560</name>
</gene>
<dbReference type="Gene3D" id="3.30.565.10">
    <property type="entry name" value="Histidine kinase-like ATPase, C-terminal domain"/>
    <property type="match status" value="1"/>
</dbReference>
<keyword evidence="8" id="KW-0812">Transmembrane</keyword>
<dbReference type="Proteomes" id="UP000781958">
    <property type="component" value="Unassembled WGS sequence"/>
</dbReference>
<dbReference type="InterPro" id="IPR036097">
    <property type="entry name" value="HisK_dim/P_sf"/>
</dbReference>
<feature type="transmembrane region" description="Helical" evidence="8">
    <location>
        <begin position="16"/>
        <end position="39"/>
    </location>
</feature>
<dbReference type="PROSITE" id="PS50109">
    <property type="entry name" value="HIS_KIN"/>
    <property type="match status" value="1"/>
</dbReference>
<evidence type="ECO:0000256" key="6">
    <source>
        <dbReference type="ARBA" id="ARBA00023012"/>
    </source>
</evidence>
<comment type="catalytic activity">
    <reaction evidence="1">
        <text>ATP + protein L-histidine = ADP + protein N-phospho-L-histidine.</text>
        <dbReference type="EC" id="2.7.13.3"/>
    </reaction>
</comment>
<evidence type="ECO:0000259" key="12">
    <source>
        <dbReference type="PROSITE" id="PS50113"/>
    </source>
</evidence>
<keyword evidence="8" id="KW-1133">Transmembrane helix</keyword>
<keyword evidence="6" id="KW-0902">Two-component regulatory system</keyword>
<dbReference type="PRINTS" id="PR00344">
    <property type="entry name" value="BCTRLSENSOR"/>
</dbReference>
<evidence type="ECO:0000256" key="3">
    <source>
        <dbReference type="ARBA" id="ARBA00022553"/>
    </source>
</evidence>
<evidence type="ECO:0000256" key="4">
    <source>
        <dbReference type="ARBA" id="ARBA00022679"/>
    </source>
</evidence>
<dbReference type="InterPro" id="IPR011006">
    <property type="entry name" value="CheY-like_superfamily"/>
</dbReference>
<accession>A0ABS4SMH9</accession>
<dbReference type="SUPFAM" id="SSF52172">
    <property type="entry name" value="CheY-like"/>
    <property type="match status" value="1"/>
</dbReference>
<dbReference type="InterPro" id="IPR004358">
    <property type="entry name" value="Sig_transdc_His_kin-like_C"/>
</dbReference>
<dbReference type="Pfam" id="PF02518">
    <property type="entry name" value="HATPase_c"/>
    <property type="match status" value="1"/>
</dbReference>
<dbReference type="InterPro" id="IPR000014">
    <property type="entry name" value="PAS"/>
</dbReference>
<dbReference type="InterPro" id="IPR003594">
    <property type="entry name" value="HATPase_dom"/>
</dbReference>
<dbReference type="PANTHER" id="PTHR43711:SF1">
    <property type="entry name" value="HISTIDINE KINASE 1"/>
    <property type="match status" value="1"/>
</dbReference>
<dbReference type="InterPro" id="IPR013656">
    <property type="entry name" value="PAS_4"/>
</dbReference>
<feature type="domain" description="Histidine kinase" evidence="9">
    <location>
        <begin position="581"/>
        <end position="796"/>
    </location>
</feature>
<dbReference type="Pfam" id="PF08447">
    <property type="entry name" value="PAS_3"/>
    <property type="match status" value="1"/>
</dbReference>
<evidence type="ECO:0000256" key="2">
    <source>
        <dbReference type="ARBA" id="ARBA00012438"/>
    </source>
</evidence>
<feature type="domain" description="PAS" evidence="11">
    <location>
        <begin position="434"/>
        <end position="491"/>
    </location>
</feature>
<dbReference type="Gene3D" id="2.10.70.100">
    <property type="match status" value="1"/>
</dbReference>
<dbReference type="SUPFAM" id="SSF55874">
    <property type="entry name" value="ATPase domain of HSP90 chaperone/DNA topoisomerase II/histidine kinase"/>
    <property type="match status" value="1"/>
</dbReference>